<dbReference type="RefSeq" id="WP_032753208.1">
    <property type="nucleotide sequence ID" value="NZ_BMUG01000001.1"/>
</dbReference>
<proteinExistence type="predicted"/>
<dbReference type="Proteomes" id="UP000498740">
    <property type="component" value="Unassembled WGS sequence"/>
</dbReference>
<evidence type="ECO:0000313" key="1">
    <source>
        <dbReference type="EMBL" id="GFN03735.1"/>
    </source>
</evidence>
<reference evidence="1 2" key="1">
    <citation type="submission" date="2020-05" db="EMBL/GenBank/DDBJ databases">
        <title>Whole genome shotgun sequence of Streptomyces microflavus NBRC 13062.</title>
        <authorList>
            <person name="Komaki H."/>
            <person name="Tamura T."/>
        </authorList>
    </citation>
    <scope>NUCLEOTIDE SEQUENCE [LARGE SCALE GENOMIC DNA]</scope>
    <source>
        <strain evidence="1 2">NBRC 13062</strain>
    </source>
</reference>
<dbReference type="EMBL" id="BLWD01000001">
    <property type="protein sequence ID" value="GFN03735.1"/>
    <property type="molecule type" value="Genomic_DNA"/>
</dbReference>
<gene>
    <name evidence="1" type="ORF">Smic_22910</name>
</gene>
<sequence>MRARYAAEVTVSDGQRFSSLGRVTVRNRRLALLWLRRQALRLANAHGCAVRDASPGDVQPVLFHGSDAPEGLRFWATDGRRQDDAIRALEAGFPLLFTVVDPAVGLSLTLAGWRGSPADL</sequence>
<protein>
    <submittedName>
        <fullName evidence="1">Uncharacterized protein</fullName>
    </submittedName>
</protein>
<name>A0A7J0CPU9_STRMI</name>
<evidence type="ECO:0000313" key="2">
    <source>
        <dbReference type="Proteomes" id="UP000498740"/>
    </source>
</evidence>
<comment type="caution">
    <text evidence="1">The sequence shown here is derived from an EMBL/GenBank/DDBJ whole genome shotgun (WGS) entry which is preliminary data.</text>
</comment>
<organism evidence="1 2">
    <name type="scientific">Streptomyces microflavus</name>
    <name type="common">Streptomyces lipmanii</name>
    <dbReference type="NCBI Taxonomy" id="1919"/>
    <lineage>
        <taxon>Bacteria</taxon>
        <taxon>Bacillati</taxon>
        <taxon>Actinomycetota</taxon>
        <taxon>Actinomycetes</taxon>
        <taxon>Kitasatosporales</taxon>
        <taxon>Streptomycetaceae</taxon>
        <taxon>Streptomyces</taxon>
    </lineage>
</organism>
<accession>A0A7J0CPU9</accession>
<dbReference type="AlphaFoldDB" id="A0A7J0CPU9"/>